<keyword evidence="1" id="KW-0804">Transcription</keyword>
<dbReference type="OrthoDB" id="2530at10239"/>
<organism evidence="1 2">
    <name type="scientific">Erwinia phage vB_EamM_Asesino</name>
    <dbReference type="NCBI Taxonomy" id="1883370"/>
    <lineage>
        <taxon>Viruses</taxon>
        <taxon>Duplodnaviria</taxon>
        <taxon>Heunggongvirae</taxon>
        <taxon>Uroviricota</taxon>
        <taxon>Caudoviricetes</taxon>
        <taxon>Chimalliviridae</taxon>
        <taxon>Erskinevirus</taxon>
        <taxon>Erskinevirus asesino</taxon>
    </lineage>
</organism>
<dbReference type="RefSeq" id="YP_009290658.1">
    <property type="nucleotide sequence ID" value="NC_031107.2"/>
</dbReference>
<keyword evidence="1" id="KW-0240">DNA-directed RNA polymerase</keyword>
<accession>A0A1B2I9U3</accession>
<protein>
    <submittedName>
        <fullName evidence="1">DNA-directed RNA polymerase beta subunit</fullName>
    </submittedName>
</protein>
<proteinExistence type="predicted"/>
<gene>
    <name evidence="1" type="ORF">ASESINO_40</name>
</gene>
<dbReference type="EMBL" id="KX397364">
    <property type="protein sequence ID" value="ANZ48053.1"/>
    <property type="molecule type" value="Genomic_DNA"/>
</dbReference>
<evidence type="ECO:0000313" key="2">
    <source>
        <dbReference type="Proteomes" id="UP000202181"/>
    </source>
</evidence>
<sequence>MEKAPKYYGVSGRLINHDGYLRDLYIEAAAKGIKPPTVINDVAENGDAIETAELIDQIIQNRIVDEELNSAPICSLTCEKPIAHRPNLGRKCPTCGYVVTEHRIESEVWIRAPEEMGNFINPRFWSLFNAFFGSKFKKFDRNKVTVERGSDLMMWMIDPYYRPDEPDGKRAHVVKRILEEHRFERGLRNFVDHHKTIFAILTSSEAWREIYPPTRHNARDSELQRMQWKTMFETQAHAMFPTHLPLISPKLIVTEEGRRGVMIDPVFTGAIDAVKNIALLYTRSKSLEPRFLVSKAIKANRQLAYFYIDYRRESMEGKPGHYRAKIGSTYIPFGGRATISPISEPHDAWKLKAPWRWSVGLMAVDIENKLLRRGYSPRQCERIVAKACMQYIPLVHEIFKELIAESPGGLGIMVEPLRNPTLVQLSVQTLYIDEIVTDVNQCSLRISDRVIKMANGDFDGDQFQVRRPVDQREMELALAYRPDNGFMSSTDVDRVEHGMILHNELISMQNQFLMEADEDDVMGLPLEEILAQE</sequence>
<dbReference type="KEGG" id="vg:29056990"/>
<dbReference type="GeneID" id="29056990"/>
<keyword evidence="2" id="KW-1185">Reference proteome</keyword>
<name>A0A1B2I9U3_9CAUD</name>
<dbReference type="GO" id="GO:0000428">
    <property type="term" value="C:DNA-directed RNA polymerase complex"/>
    <property type="evidence" value="ECO:0007669"/>
    <property type="project" value="UniProtKB-KW"/>
</dbReference>
<reference evidence="1" key="1">
    <citation type="submission" date="2016-06" db="EMBL/GenBank/DDBJ databases">
        <authorList>
            <person name="Berg J.A."/>
            <person name="Hyde J.R."/>
            <person name="Breakwell D.P."/>
            <person name="Hope S."/>
            <person name="Grose J.H."/>
        </authorList>
    </citation>
    <scope>NUCLEOTIDE SEQUENCE [LARGE SCALE GENOMIC DNA]</scope>
</reference>
<dbReference type="Proteomes" id="UP000202181">
    <property type="component" value="Segment"/>
</dbReference>
<evidence type="ECO:0000313" key="1">
    <source>
        <dbReference type="EMBL" id="ANZ48053.1"/>
    </source>
</evidence>